<evidence type="ECO:0000256" key="2">
    <source>
        <dbReference type="ARBA" id="ARBA00023136"/>
    </source>
</evidence>
<dbReference type="GO" id="GO:0009279">
    <property type="term" value="C:cell outer membrane"/>
    <property type="evidence" value="ECO:0007669"/>
    <property type="project" value="UniProtKB-SubCell"/>
</dbReference>
<keyword evidence="3" id="KW-0998">Cell outer membrane</keyword>
<gene>
    <name evidence="6" type="ORF">MNBD_GAMMA02-1287</name>
</gene>
<dbReference type="PANTHER" id="PTHR30329:SF21">
    <property type="entry name" value="LIPOPROTEIN YIAD-RELATED"/>
    <property type="match status" value="1"/>
</dbReference>
<feature type="coiled-coil region" evidence="4">
    <location>
        <begin position="185"/>
        <end position="212"/>
    </location>
</feature>
<dbReference type="EMBL" id="UOFA01000388">
    <property type="protein sequence ID" value="VAW48130.1"/>
    <property type="molecule type" value="Genomic_DNA"/>
</dbReference>
<dbReference type="AlphaFoldDB" id="A0A3B0W6S9"/>
<dbReference type="SUPFAM" id="SSF103088">
    <property type="entry name" value="OmpA-like"/>
    <property type="match status" value="1"/>
</dbReference>
<dbReference type="Pfam" id="PF00691">
    <property type="entry name" value="OmpA"/>
    <property type="match status" value="1"/>
</dbReference>
<evidence type="ECO:0000313" key="6">
    <source>
        <dbReference type="EMBL" id="VAW48130.1"/>
    </source>
</evidence>
<dbReference type="Gene3D" id="3.30.1330.60">
    <property type="entry name" value="OmpA-like domain"/>
    <property type="match status" value="1"/>
</dbReference>
<keyword evidence="6" id="KW-0969">Cilium</keyword>
<keyword evidence="4" id="KW-0175">Coiled coil</keyword>
<organism evidence="6">
    <name type="scientific">hydrothermal vent metagenome</name>
    <dbReference type="NCBI Taxonomy" id="652676"/>
    <lineage>
        <taxon>unclassified sequences</taxon>
        <taxon>metagenomes</taxon>
        <taxon>ecological metagenomes</taxon>
    </lineage>
</organism>
<feature type="domain" description="OmpA-like" evidence="5">
    <location>
        <begin position="214"/>
        <end position="330"/>
    </location>
</feature>
<protein>
    <submittedName>
        <fullName evidence="6">Flagellar motor rotation protein MotB</fullName>
    </submittedName>
</protein>
<dbReference type="PROSITE" id="PS51123">
    <property type="entry name" value="OMPA_2"/>
    <property type="match status" value="1"/>
</dbReference>
<evidence type="ECO:0000256" key="4">
    <source>
        <dbReference type="SAM" id="Coils"/>
    </source>
</evidence>
<keyword evidence="6" id="KW-0282">Flagellum</keyword>
<dbReference type="InterPro" id="IPR006665">
    <property type="entry name" value="OmpA-like"/>
</dbReference>
<name>A0A3B0W6S9_9ZZZZ</name>
<keyword evidence="2" id="KW-0472">Membrane</keyword>
<evidence type="ECO:0000259" key="5">
    <source>
        <dbReference type="PROSITE" id="PS51123"/>
    </source>
</evidence>
<keyword evidence="6" id="KW-0966">Cell projection</keyword>
<dbReference type="PANTHER" id="PTHR30329">
    <property type="entry name" value="STATOR ELEMENT OF FLAGELLAR MOTOR COMPLEX"/>
    <property type="match status" value="1"/>
</dbReference>
<sequence length="330" mass="36750">MKVTMNNSSIKMLLVLTLLFISQLGIAAKKNLELEALRIEFDNFITEAKYKPYAKAEKNTTKATIEALYNQRGKVKEHAVYMARHTLIKAKMIAESEYLDQQLITEEQTMTALNLEILKTEATVARMEADRAQLQLSLQAEEVERERMEKQRALDLASEIANQAEMTQVELDAANAYGEAQKKVADLAKQEADLAFEEIDSLRRQLETLAARETVDGLVMTLGDFVFDSASANIKQTAVDNFTKVLEFIDGYPNRNIRIEGHTDASGSDSFNLNLSQKRADAVKALLLDYGVEAGRIKAAGMGESLPVADNNSEAGKAKNRRVDIIILNK</sequence>
<dbReference type="PRINTS" id="PR01021">
    <property type="entry name" value="OMPADOMAIN"/>
</dbReference>
<proteinExistence type="predicted"/>
<dbReference type="InterPro" id="IPR006664">
    <property type="entry name" value="OMP_bac"/>
</dbReference>
<evidence type="ECO:0000256" key="3">
    <source>
        <dbReference type="ARBA" id="ARBA00023237"/>
    </source>
</evidence>
<dbReference type="InterPro" id="IPR050330">
    <property type="entry name" value="Bact_OuterMem_StrucFunc"/>
</dbReference>
<comment type="subcellular location">
    <subcellularLocation>
        <location evidence="1">Cell outer membrane</location>
    </subcellularLocation>
</comment>
<reference evidence="6" key="1">
    <citation type="submission" date="2018-06" db="EMBL/GenBank/DDBJ databases">
        <authorList>
            <person name="Zhirakovskaya E."/>
        </authorList>
    </citation>
    <scope>NUCLEOTIDE SEQUENCE</scope>
</reference>
<dbReference type="PROSITE" id="PS01068">
    <property type="entry name" value="OMPA_1"/>
    <property type="match status" value="1"/>
</dbReference>
<dbReference type="InterPro" id="IPR036737">
    <property type="entry name" value="OmpA-like_sf"/>
</dbReference>
<feature type="coiled-coil region" evidence="4">
    <location>
        <begin position="110"/>
        <end position="160"/>
    </location>
</feature>
<accession>A0A3B0W6S9</accession>
<dbReference type="CDD" id="cd07185">
    <property type="entry name" value="OmpA_C-like"/>
    <property type="match status" value="1"/>
</dbReference>
<dbReference type="InterPro" id="IPR006690">
    <property type="entry name" value="OMPA-like_CS"/>
</dbReference>
<evidence type="ECO:0000256" key="1">
    <source>
        <dbReference type="ARBA" id="ARBA00004442"/>
    </source>
</evidence>